<keyword evidence="14 24" id="KW-0472">Membrane</keyword>
<evidence type="ECO:0000256" key="15">
    <source>
        <dbReference type="ARBA" id="ARBA00023157"/>
    </source>
</evidence>
<dbReference type="EMBL" id="OU896707">
    <property type="protein sequence ID" value="CAG9812858.1"/>
    <property type="molecule type" value="Genomic_DNA"/>
</dbReference>
<proteinExistence type="inferred from homology"/>
<evidence type="ECO:0000256" key="17">
    <source>
        <dbReference type="ARBA" id="ARBA00023211"/>
    </source>
</evidence>
<dbReference type="Gene3D" id="3.90.550.50">
    <property type="match status" value="1"/>
</dbReference>
<evidence type="ECO:0000256" key="3">
    <source>
        <dbReference type="ARBA" id="ARBA00004922"/>
    </source>
</evidence>
<dbReference type="GO" id="GO:0030145">
    <property type="term" value="F:manganese ion binding"/>
    <property type="evidence" value="ECO:0007669"/>
    <property type="project" value="UniProtKB-ARBA"/>
</dbReference>
<comment type="cofactor">
    <cofactor evidence="1">
        <name>Mn(2+)</name>
        <dbReference type="ChEBI" id="CHEBI:29035"/>
    </cofactor>
</comment>
<feature type="domain" description="Fringe-like glycosyltransferase" evidence="25">
    <location>
        <begin position="108"/>
        <end position="242"/>
    </location>
</feature>
<comment type="pathway">
    <text evidence="3">Protein modification; protein glycosylation.</text>
</comment>
<reference evidence="26" key="2">
    <citation type="submission" date="2022-10" db="EMBL/GenBank/DDBJ databases">
        <authorList>
            <consortium name="ENA_rothamsted_submissions"/>
            <consortium name="culmorum"/>
            <person name="King R."/>
        </authorList>
    </citation>
    <scope>NUCLEOTIDE SEQUENCE</scope>
</reference>
<dbReference type="EC" id="2.4.1.122" evidence="6"/>
<evidence type="ECO:0000256" key="23">
    <source>
        <dbReference type="SAM" id="MobiDB-lite"/>
    </source>
</evidence>
<dbReference type="Proteomes" id="UP001153737">
    <property type="component" value="Chromosome 1"/>
</dbReference>
<dbReference type="OrthoDB" id="414175at2759"/>
<evidence type="ECO:0000256" key="13">
    <source>
        <dbReference type="ARBA" id="ARBA00022989"/>
    </source>
</evidence>
<evidence type="ECO:0000256" key="8">
    <source>
        <dbReference type="ARBA" id="ARBA00022679"/>
    </source>
</evidence>
<comment type="subunit">
    <text evidence="5">Homodimer; disulfide-linked.</text>
</comment>
<evidence type="ECO:0000256" key="18">
    <source>
        <dbReference type="ARBA" id="ARBA00040898"/>
    </source>
</evidence>
<evidence type="ECO:0000313" key="27">
    <source>
        <dbReference type="Proteomes" id="UP001153737"/>
    </source>
</evidence>
<evidence type="ECO:0000256" key="9">
    <source>
        <dbReference type="ARBA" id="ARBA00022692"/>
    </source>
</evidence>
<keyword evidence="11" id="KW-0547">Nucleotide-binding</keyword>
<keyword evidence="8" id="KW-0808">Transferase</keyword>
<name>A0A9N9S7B4_PHACE</name>
<evidence type="ECO:0000256" key="20">
    <source>
        <dbReference type="ARBA" id="ARBA00042009"/>
    </source>
</evidence>
<dbReference type="PANTHER" id="PTHR23033:SF14">
    <property type="entry name" value="GLYCOPROTEIN-N-ACETYLGALACTOSAMINE 3-BETA-GALACTOSYLTRANSFERASE 1-RELATED"/>
    <property type="match status" value="1"/>
</dbReference>
<reference evidence="26" key="1">
    <citation type="submission" date="2022-01" db="EMBL/GenBank/DDBJ databases">
        <authorList>
            <person name="King R."/>
        </authorList>
    </citation>
    <scope>NUCLEOTIDE SEQUENCE</scope>
</reference>
<evidence type="ECO:0000256" key="6">
    <source>
        <dbReference type="ARBA" id="ARBA00012557"/>
    </source>
</evidence>
<evidence type="ECO:0000256" key="2">
    <source>
        <dbReference type="ARBA" id="ARBA00004606"/>
    </source>
</evidence>
<dbReference type="GO" id="GO:0016263">
    <property type="term" value="F:glycoprotein-N-acetylgalactosamine 3-beta-galactosyltransferase activity"/>
    <property type="evidence" value="ECO:0007669"/>
    <property type="project" value="UniProtKB-EC"/>
</dbReference>
<evidence type="ECO:0000256" key="4">
    <source>
        <dbReference type="ARBA" id="ARBA00006462"/>
    </source>
</evidence>
<evidence type="ECO:0000256" key="24">
    <source>
        <dbReference type="SAM" id="Phobius"/>
    </source>
</evidence>
<evidence type="ECO:0000256" key="21">
    <source>
        <dbReference type="ARBA" id="ARBA00043065"/>
    </source>
</evidence>
<dbReference type="AlphaFoldDB" id="A0A9N9S7B4"/>
<dbReference type="Pfam" id="PF02434">
    <property type="entry name" value="Fringe"/>
    <property type="match status" value="1"/>
</dbReference>
<organism evidence="26 27">
    <name type="scientific">Phaedon cochleariae</name>
    <name type="common">Mustard beetle</name>
    <dbReference type="NCBI Taxonomy" id="80249"/>
    <lineage>
        <taxon>Eukaryota</taxon>
        <taxon>Metazoa</taxon>
        <taxon>Ecdysozoa</taxon>
        <taxon>Arthropoda</taxon>
        <taxon>Hexapoda</taxon>
        <taxon>Insecta</taxon>
        <taxon>Pterygota</taxon>
        <taxon>Neoptera</taxon>
        <taxon>Endopterygota</taxon>
        <taxon>Coleoptera</taxon>
        <taxon>Polyphaga</taxon>
        <taxon>Cucujiformia</taxon>
        <taxon>Chrysomeloidea</taxon>
        <taxon>Chrysomelidae</taxon>
        <taxon>Chrysomelinae</taxon>
        <taxon>Chrysomelini</taxon>
        <taxon>Phaedon</taxon>
    </lineage>
</organism>
<keyword evidence="17" id="KW-0464">Manganese</keyword>
<keyword evidence="27" id="KW-1185">Reference proteome</keyword>
<evidence type="ECO:0000256" key="12">
    <source>
        <dbReference type="ARBA" id="ARBA00022968"/>
    </source>
</evidence>
<evidence type="ECO:0000256" key="16">
    <source>
        <dbReference type="ARBA" id="ARBA00023180"/>
    </source>
</evidence>
<dbReference type="GO" id="GO:0000166">
    <property type="term" value="F:nucleotide binding"/>
    <property type="evidence" value="ECO:0007669"/>
    <property type="project" value="UniProtKB-KW"/>
</dbReference>
<keyword evidence="7" id="KW-0328">Glycosyltransferase</keyword>
<comment type="function">
    <text evidence="22">Glycosyltransferase that generates the core 1 O-glycan Gal-beta1-3GalNAc-alpha1-Ser/Thr (T antigen), which is a precursor for many extended O-glycans in glycoproteins.</text>
</comment>
<dbReference type="GO" id="GO:0016020">
    <property type="term" value="C:membrane"/>
    <property type="evidence" value="ECO:0007669"/>
    <property type="project" value="UniProtKB-SubCell"/>
</dbReference>
<feature type="region of interest" description="Disordered" evidence="23">
    <location>
        <begin position="41"/>
        <end position="63"/>
    </location>
</feature>
<keyword evidence="10" id="KW-0479">Metal-binding</keyword>
<evidence type="ECO:0000256" key="11">
    <source>
        <dbReference type="ARBA" id="ARBA00022741"/>
    </source>
</evidence>
<feature type="compositionally biased region" description="Basic and acidic residues" evidence="23">
    <location>
        <begin position="49"/>
        <end position="63"/>
    </location>
</feature>
<evidence type="ECO:0000256" key="14">
    <source>
        <dbReference type="ARBA" id="ARBA00023136"/>
    </source>
</evidence>
<sequence length="278" mass="32106">MLNQSHFCLLIGLVMGFTIAFVVIAPNTLYRPKNEYFSFHPRSGQIDDSPEHPGPHGHDHENFEFHNKGGLKHFIGPNEHVSTHNDNDTFHKMTNSLVADDLFKKVRVLCWVMTGPENHEKKAKHVKATWGKRCNTLLFMSSKADESLPVVTLPVEEGRNNLWGKTKHAFEYIYNNHFDDADWFMKADDDTYVILENLRYMLYPVDNQIPIYYGLRFKPFTKQGYMSGGAGYVLSKEALRRFIVIPTPTTEFLITDTARRQLELTASLYTYQSPTIRI</sequence>
<dbReference type="InterPro" id="IPR003378">
    <property type="entry name" value="Fringe-like_glycosylTrfase"/>
</dbReference>
<dbReference type="PANTHER" id="PTHR23033">
    <property type="entry name" value="BETA1,3-GALACTOSYLTRANSFERASE"/>
    <property type="match status" value="1"/>
</dbReference>
<evidence type="ECO:0000313" key="26">
    <source>
        <dbReference type="EMBL" id="CAG9812858.1"/>
    </source>
</evidence>
<evidence type="ECO:0000256" key="22">
    <source>
        <dbReference type="ARBA" id="ARBA00059245"/>
    </source>
</evidence>
<comment type="similarity">
    <text evidence="4">Belongs to the glycosyltransferase 31 family. Beta3-Gal-T subfamily.</text>
</comment>
<accession>A0A9N9S7B4</accession>
<evidence type="ECO:0000259" key="25">
    <source>
        <dbReference type="Pfam" id="PF02434"/>
    </source>
</evidence>
<keyword evidence="16" id="KW-0325">Glycoprotein</keyword>
<feature type="transmembrane region" description="Helical" evidence="24">
    <location>
        <begin position="7"/>
        <end position="25"/>
    </location>
</feature>
<evidence type="ECO:0000256" key="10">
    <source>
        <dbReference type="ARBA" id="ARBA00022723"/>
    </source>
</evidence>
<evidence type="ECO:0000256" key="7">
    <source>
        <dbReference type="ARBA" id="ARBA00022676"/>
    </source>
</evidence>
<keyword evidence="13 24" id="KW-1133">Transmembrane helix</keyword>
<gene>
    <name evidence="26" type="ORF">PHAECO_LOCUS137</name>
</gene>
<keyword evidence="15" id="KW-1015">Disulfide bond</keyword>
<comment type="subcellular location">
    <subcellularLocation>
        <location evidence="2">Membrane</location>
        <topology evidence="2">Single-pass type II membrane protein</topology>
    </subcellularLocation>
</comment>
<keyword evidence="12" id="KW-0735">Signal-anchor</keyword>
<keyword evidence="9 24" id="KW-0812">Transmembrane</keyword>
<evidence type="ECO:0000256" key="1">
    <source>
        <dbReference type="ARBA" id="ARBA00001936"/>
    </source>
</evidence>
<dbReference type="FunFam" id="3.90.550.50:FF:000017">
    <property type="entry name" value="Glycoprotein-N-acetylgalactosamine 3-beta-galactosyltransferase 1"/>
    <property type="match status" value="1"/>
</dbReference>
<evidence type="ECO:0000256" key="19">
    <source>
        <dbReference type="ARBA" id="ARBA00041226"/>
    </source>
</evidence>
<evidence type="ECO:0000256" key="5">
    <source>
        <dbReference type="ARBA" id="ARBA00011748"/>
    </source>
</evidence>
<protein>
    <recommendedName>
        <fullName evidence="18">Glycoprotein-N-acetylgalactosamine 3-beta-galactosyltransferase 1</fullName>
        <ecNumber evidence="6">2.4.1.122</ecNumber>
    </recommendedName>
    <alternativeName>
        <fullName evidence="20">Core 1 O-glycan T-synthase</fullName>
    </alternativeName>
    <alternativeName>
        <fullName evidence="21">Core 1 UDP-galactose:N-acetylgalactosamine-alpha-R beta 1,3-galactosyltransferase 1</fullName>
    </alternativeName>
    <alternativeName>
        <fullName evidence="19">Core 1 beta1,3-galactosyltransferase 1</fullName>
    </alternativeName>
</protein>
<dbReference type="InterPro" id="IPR026050">
    <property type="entry name" value="C1GALT1/C1GALT1_chp1"/>
</dbReference>